<dbReference type="GO" id="GO:0030008">
    <property type="term" value="C:TRAPP complex"/>
    <property type="evidence" value="ECO:0007669"/>
    <property type="project" value="TreeGrafter"/>
</dbReference>
<dbReference type="AlphaFoldDB" id="A0AAF0IEJ0"/>
<accession>A0AAF0IEJ0</accession>
<gene>
    <name evidence="1" type="ORF">PRK78_000518</name>
</gene>
<dbReference type="GO" id="GO:0005794">
    <property type="term" value="C:Golgi apparatus"/>
    <property type="evidence" value="ECO:0007669"/>
    <property type="project" value="TreeGrafter"/>
</dbReference>
<dbReference type="PANTHER" id="PTHR21581">
    <property type="entry name" value="D-ALANYL-D-ALANINE CARBOXYPEPTIDASE"/>
    <property type="match status" value="1"/>
</dbReference>
<evidence type="ECO:0000313" key="1">
    <source>
        <dbReference type="EMBL" id="WEW55090.1"/>
    </source>
</evidence>
<sequence>MDAPSSTHRRNASVKCQCYPQTVRPRSSTKGPLDMQDEYIIPSSFLPSDWNFLMTDSAAASTEKGLTPSQAPARHAATHSISSARSSTLSAFSLPVNKDFSFLQRRDIYHPLSQLEIPPAFRSEFPTLPANTSLHSALSILDNLLNEGRFLSAAHFSAAILTSSIISSNDYGAIFSLFYTRLACLELCGNTLLAAQEVKALEDLNSAFYYLDTDTMGGRSQHLVPWPLRVLAVRLQSIGFGDARRGITGLYELGLEARKQISRPEIGHEEKDMWKERLGDLGIRVVNTLIEMGDLQAAQRSLATMTPSQGNGLEIARMVLLHLRIGDLEAAKVLLESSPKAAGGILGPLLSMAEGRFADAVTEWKSLRESHAGEEDEALMTQNLAVCLLYEGKLAESREFLEFLVERGNSFQSLTFNLATIYELCSENSRNLKLDLTQQISYQPPSRDINWERPSSDFKITN</sequence>
<proteinExistence type="predicted"/>
<reference evidence="1" key="1">
    <citation type="submission" date="2023-03" db="EMBL/GenBank/DDBJ databases">
        <title>Emydomyces testavorans Genome Sequence.</title>
        <authorList>
            <person name="Hoyer L."/>
        </authorList>
    </citation>
    <scope>NUCLEOTIDE SEQUENCE</scope>
    <source>
        <strain evidence="1">16-2883</strain>
    </source>
</reference>
<evidence type="ECO:0000313" key="2">
    <source>
        <dbReference type="Proteomes" id="UP001219355"/>
    </source>
</evidence>
<name>A0AAF0IEJ0_9EURO</name>
<organism evidence="1 2">
    <name type="scientific">Emydomyces testavorans</name>
    <dbReference type="NCBI Taxonomy" id="2070801"/>
    <lineage>
        <taxon>Eukaryota</taxon>
        <taxon>Fungi</taxon>
        <taxon>Dikarya</taxon>
        <taxon>Ascomycota</taxon>
        <taxon>Pezizomycotina</taxon>
        <taxon>Eurotiomycetes</taxon>
        <taxon>Eurotiomycetidae</taxon>
        <taxon>Onygenales</taxon>
        <taxon>Nannizziopsiaceae</taxon>
        <taxon>Emydomyces</taxon>
    </lineage>
</organism>
<dbReference type="PANTHER" id="PTHR21581:SF6">
    <property type="entry name" value="TRAFFICKING PROTEIN PARTICLE COMPLEX SUBUNIT 12"/>
    <property type="match status" value="1"/>
</dbReference>
<protein>
    <submittedName>
        <fullName evidence="1">Uncharacterized protein</fullName>
    </submittedName>
</protein>
<dbReference type="EMBL" id="CP120627">
    <property type="protein sequence ID" value="WEW55090.1"/>
    <property type="molecule type" value="Genomic_DNA"/>
</dbReference>
<dbReference type="Proteomes" id="UP001219355">
    <property type="component" value="Chromosome 1"/>
</dbReference>
<keyword evidence="2" id="KW-1185">Reference proteome</keyword>